<feature type="region of interest" description="Disordered" evidence="1">
    <location>
        <begin position="1"/>
        <end position="20"/>
    </location>
</feature>
<evidence type="ECO:0000313" key="2">
    <source>
        <dbReference type="EMBL" id="BAD38212.1"/>
    </source>
</evidence>
<accession>Q67UF7</accession>
<organism evidence="2 3">
    <name type="scientific">Oryza sativa subsp. japonica</name>
    <name type="common">Rice</name>
    <dbReference type="NCBI Taxonomy" id="39947"/>
    <lineage>
        <taxon>Eukaryota</taxon>
        <taxon>Viridiplantae</taxon>
        <taxon>Streptophyta</taxon>
        <taxon>Embryophyta</taxon>
        <taxon>Tracheophyta</taxon>
        <taxon>Spermatophyta</taxon>
        <taxon>Magnoliopsida</taxon>
        <taxon>Liliopsida</taxon>
        <taxon>Poales</taxon>
        <taxon>Poaceae</taxon>
        <taxon>BOP clade</taxon>
        <taxon>Oryzoideae</taxon>
        <taxon>Oryzeae</taxon>
        <taxon>Oryzinae</taxon>
        <taxon>Oryza</taxon>
        <taxon>Oryza sativa</taxon>
    </lineage>
</organism>
<sequence>MPTPPTRTTPMTPATGHTADSLTTTDARCLAFQQPLAQQQQVFLNLHGSTSITLCYCNICYANYMKL</sequence>
<dbReference type="EMBL" id="AP005559">
    <property type="protein sequence ID" value="BAD38212.1"/>
    <property type="molecule type" value="Genomic_DNA"/>
</dbReference>
<gene>
    <name evidence="2" type="primary">OJ1163_C07.22</name>
</gene>
<protein>
    <submittedName>
        <fullName evidence="2">Uncharacterized protein</fullName>
    </submittedName>
</protein>
<dbReference type="Proteomes" id="UP000000763">
    <property type="component" value="Chromosome 9"/>
</dbReference>
<reference evidence="3" key="2">
    <citation type="journal article" date="2008" name="Nucleic Acids Res.">
        <title>The rice annotation project database (RAP-DB): 2008 update.</title>
        <authorList>
            <consortium name="The rice annotation project (RAP)"/>
        </authorList>
    </citation>
    <scope>GENOME REANNOTATION</scope>
    <source>
        <strain evidence="3">cv. Nipponbare</strain>
    </source>
</reference>
<feature type="compositionally biased region" description="Low complexity" evidence="1">
    <location>
        <begin position="8"/>
        <end position="18"/>
    </location>
</feature>
<name>Q67UF7_ORYSJ</name>
<evidence type="ECO:0000313" key="3">
    <source>
        <dbReference type="Proteomes" id="UP000000763"/>
    </source>
</evidence>
<proteinExistence type="predicted"/>
<dbReference type="AlphaFoldDB" id="Q67UF7"/>
<evidence type="ECO:0000256" key="1">
    <source>
        <dbReference type="SAM" id="MobiDB-lite"/>
    </source>
</evidence>
<reference evidence="3" key="1">
    <citation type="journal article" date="2005" name="Nature">
        <title>The map-based sequence of the rice genome.</title>
        <authorList>
            <consortium name="International rice genome sequencing project (IRGSP)"/>
            <person name="Matsumoto T."/>
            <person name="Wu J."/>
            <person name="Kanamori H."/>
            <person name="Katayose Y."/>
            <person name="Fujisawa M."/>
            <person name="Namiki N."/>
            <person name="Mizuno H."/>
            <person name="Yamamoto K."/>
            <person name="Antonio B.A."/>
            <person name="Baba T."/>
            <person name="Sakata K."/>
            <person name="Nagamura Y."/>
            <person name="Aoki H."/>
            <person name="Arikawa K."/>
            <person name="Arita K."/>
            <person name="Bito T."/>
            <person name="Chiden Y."/>
            <person name="Fujitsuka N."/>
            <person name="Fukunaka R."/>
            <person name="Hamada M."/>
            <person name="Harada C."/>
            <person name="Hayashi A."/>
            <person name="Hijishita S."/>
            <person name="Honda M."/>
            <person name="Hosokawa S."/>
            <person name="Ichikawa Y."/>
            <person name="Idonuma A."/>
            <person name="Iijima M."/>
            <person name="Ikeda M."/>
            <person name="Ikeno M."/>
            <person name="Ito K."/>
            <person name="Ito S."/>
            <person name="Ito T."/>
            <person name="Ito Y."/>
            <person name="Ito Y."/>
            <person name="Iwabuchi A."/>
            <person name="Kamiya K."/>
            <person name="Karasawa W."/>
            <person name="Kurita K."/>
            <person name="Katagiri S."/>
            <person name="Kikuta A."/>
            <person name="Kobayashi H."/>
            <person name="Kobayashi N."/>
            <person name="Machita K."/>
            <person name="Maehara T."/>
            <person name="Masukawa M."/>
            <person name="Mizubayashi T."/>
            <person name="Mukai Y."/>
            <person name="Nagasaki H."/>
            <person name="Nagata Y."/>
            <person name="Naito S."/>
            <person name="Nakashima M."/>
            <person name="Nakama Y."/>
            <person name="Nakamichi Y."/>
            <person name="Nakamura M."/>
            <person name="Meguro A."/>
            <person name="Negishi M."/>
            <person name="Ohta I."/>
            <person name="Ohta T."/>
            <person name="Okamoto M."/>
            <person name="Ono N."/>
            <person name="Saji S."/>
            <person name="Sakaguchi M."/>
            <person name="Sakai K."/>
            <person name="Shibata M."/>
            <person name="Shimokawa T."/>
            <person name="Song J."/>
            <person name="Takazaki Y."/>
            <person name="Terasawa K."/>
            <person name="Tsugane M."/>
            <person name="Tsuji K."/>
            <person name="Ueda S."/>
            <person name="Waki K."/>
            <person name="Yamagata H."/>
            <person name="Yamamoto M."/>
            <person name="Yamamoto S."/>
            <person name="Yamane H."/>
            <person name="Yoshiki S."/>
            <person name="Yoshihara R."/>
            <person name="Yukawa K."/>
            <person name="Zhong H."/>
            <person name="Yano M."/>
            <person name="Yuan Q."/>
            <person name="Ouyang S."/>
            <person name="Liu J."/>
            <person name="Jones K.M."/>
            <person name="Gansberger K."/>
            <person name="Moffat K."/>
            <person name="Hill J."/>
            <person name="Bera J."/>
            <person name="Fadrosh D."/>
            <person name="Jin S."/>
            <person name="Johri S."/>
            <person name="Kim M."/>
            <person name="Overton L."/>
            <person name="Reardon M."/>
            <person name="Tsitrin T."/>
            <person name="Vuong H."/>
            <person name="Weaver B."/>
            <person name="Ciecko A."/>
            <person name="Tallon L."/>
            <person name="Jackson J."/>
            <person name="Pai G."/>
            <person name="Aken S.V."/>
            <person name="Utterback T."/>
            <person name="Reidmuller S."/>
            <person name="Feldblyum T."/>
            <person name="Hsiao J."/>
            <person name="Zismann V."/>
            <person name="Iobst S."/>
            <person name="de Vazeille A.R."/>
            <person name="Buell C.R."/>
            <person name="Ying K."/>
            <person name="Li Y."/>
            <person name="Lu T."/>
            <person name="Huang Y."/>
            <person name="Zhao Q."/>
            <person name="Feng Q."/>
            <person name="Zhang L."/>
            <person name="Zhu J."/>
            <person name="Weng Q."/>
            <person name="Mu J."/>
            <person name="Lu Y."/>
            <person name="Fan D."/>
            <person name="Liu Y."/>
            <person name="Guan J."/>
            <person name="Zhang Y."/>
            <person name="Yu S."/>
            <person name="Liu X."/>
            <person name="Zhang Y."/>
            <person name="Hong G."/>
            <person name="Han B."/>
            <person name="Choisne N."/>
            <person name="Demange N."/>
            <person name="Orjeda G."/>
            <person name="Samain S."/>
            <person name="Cattolico L."/>
            <person name="Pelletier E."/>
            <person name="Couloux A."/>
            <person name="Segurens B."/>
            <person name="Wincker P."/>
            <person name="D'Hont A."/>
            <person name="Scarpelli C."/>
            <person name="Weissenbach J."/>
            <person name="Salanoubat M."/>
            <person name="Quetier F."/>
            <person name="Yu Y."/>
            <person name="Kim H.R."/>
            <person name="Rambo T."/>
            <person name="Currie J."/>
            <person name="Collura K."/>
            <person name="Luo M."/>
            <person name="Yang T."/>
            <person name="Ammiraju J.S.S."/>
            <person name="Engler F."/>
            <person name="Soderlund C."/>
            <person name="Wing R.A."/>
            <person name="Palmer L.E."/>
            <person name="de la Bastide M."/>
            <person name="Spiegel L."/>
            <person name="Nascimento L."/>
            <person name="Zutavern T."/>
            <person name="O'Shaughnessy A."/>
            <person name="Dike S."/>
            <person name="Dedhia N."/>
            <person name="Preston R."/>
            <person name="Balija V."/>
            <person name="McCombie W.R."/>
            <person name="Chow T."/>
            <person name="Chen H."/>
            <person name="Chung M."/>
            <person name="Chen C."/>
            <person name="Shaw J."/>
            <person name="Wu H."/>
            <person name="Hsiao K."/>
            <person name="Chao Y."/>
            <person name="Chu M."/>
            <person name="Cheng C."/>
            <person name="Hour A."/>
            <person name="Lee P."/>
            <person name="Lin S."/>
            <person name="Lin Y."/>
            <person name="Liou J."/>
            <person name="Liu S."/>
            <person name="Hsing Y."/>
            <person name="Raghuvanshi S."/>
            <person name="Mohanty A."/>
            <person name="Bharti A.K."/>
            <person name="Gaur A."/>
            <person name="Gupta V."/>
            <person name="Kumar D."/>
            <person name="Ravi V."/>
            <person name="Vij S."/>
            <person name="Kapur A."/>
            <person name="Khurana P."/>
            <person name="Khurana P."/>
            <person name="Khurana J.P."/>
            <person name="Tyagi A.K."/>
            <person name="Gaikwad K."/>
            <person name="Singh A."/>
            <person name="Dalal V."/>
            <person name="Srivastava S."/>
            <person name="Dixit A."/>
            <person name="Pal A.K."/>
            <person name="Ghazi I.A."/>
            <person name="Yadav M."/>
            <person name="Pandit A."/>
            <person name="Bhargava A."/>
            <person name="Sureshbabu K."/>
            <person name="Batra K."/>
            <person name="Sharma T.R."/>
            <person name="Mohapatra T."/>
            <person name="Singh N.K."/>
            <person name="Messing J."/>
            <person name="Nelson A.B."/>
            <person name="Fuks G."/>
            <person name="Kavchok S."/>
            <person name="Keizer G."/>
            <person name="Linton E."/>
            <person name="Llaca V."/>
            <person name="Song R."/>
            <person name="Tanyolac B."/>
            <person name="Young S."/>
            <person name="Ho-Il K."/>
            <person name="Hahn J.H."/>
            <person name="Sangsakoo G."/>
            <person name="Vanavichit A."/>
            <person name="de Mattos Luiz.A.T."/>
            <person name="Zimmer P.D."/>
            <person name="Malone G."/>
            <person name="Dellagostin O."/>
            <person name="de Oliveira A.C."/>
            <person name="Bevan M."/>
            <person name="Bancroft I."/>
            <person name="Minx P."/>
            <person name="Cordum H."/>
            <person name="Wilson R."/>
            <person name="Cheng Z."/>
            <person name="Jin W."/>
            <person name="Jiang J."/>
            <person name="Leong S.A."/>
            <person name="Iwama H."/>
            <person name="Gojobori T."/>
            <person name="Itoh T."/>
            <person name="Niimura Y."/>
            <person name="Fujii Y."/>
            <person name="Habara T."/>
            <person name="Sakai H."/>
            <person name="Sato Y."/>
            <person name="Wilson G."/>
            <person name="Kumar K."/>
            <person name="McCouch S."/>
            <person name="Juretic N."/>
            <person name="Hoen D."/>
            <person name="Wright S."/>
            <person name="Bruskiewich R."/>
            <person name="Bureau T."/>
            <person name="Miyao A."/>
            <person name="Hirochika H."/>
            <person name="Nishikawa T."/>
            <person name="Kadowaki K."/>
            <person name="Sugiura M."/>
            <person name="Burr B."/>
            <person name="Sasaki T."/>
        </authorList>
    </citation>
    <scope>NUCLEOTIDE SEQUENCE [LARGE SCALE GENOMIC DNA]</scope>
    <source>
        <strain evidence="3">cv. Nipponbare</strain>
    </source>
</reference>